<accession>A0A1W1BKE5</accession>
<organism evidence="1">
    <name type="scientific">hydrothermal vent metagenome</name>
    <dbReference type="NCBI Taxonomy" id="652676"/>
    <lineage>
        <taxon>unclassified sequences</taxon>
        <taxon>metagenomes</taxon>
        <taxon>ecological metagenomes</taxon>
    </lineage>
</organism>
<name>A0A1W1BKE5_9ZZZZ</name>
<dbReference type="AlphaFoldDB" id="A0A1W1BKE5"/>
<gene>
    <name evidence="1" type="ORF">MNB_SV-3-242</name>
</gene>
<evidence type="ECO:0000313" key="1">
    <source>
        <dbReference type="EMBL" id="SFV53987.1"/>
    </source>
</evidence>
<proteinExistence type="predicted"/>
<reference evidence="1" key="1">
    <citation type="submission" date="2016-10" db="EMBL/GenBank/DDBJ databases">
        <authorList>
            <person name="de Groot N.N."/>
        </authorList>
    </citation>
    <scope>NUCLEOTIDE SEQUENCE</scope>
</reference>
<dbReference type="EMBL" id="FPHI01000006">
    <property type="protein sequence ID" value="SFV53987.1"/>
    <property type="molecule type" value="Genomic_DNA"/>
</dbReference>
<protein>
    <submittedName>
        <fullName evidence="1">Uncharacterized protein</fullName>
    </submittedName>
</protein>
<sequence>MCAYYTDKTTKIKKEDIAIYQDETVEIVSVKHMKSNKTMDIEYLIDNKIKKFNIPYHAFVDRLKLEKRAIHA</sequence>